<reference evidence="5" key="1">
    <citation type="journal article" date="2019" name="Int. J. Syst. Evol. Microbiol.">
        <title>The Global Catalogue of Microorganisms (GCM) 10K type strain sequencing project: providing services to taxonomists for standard genome sequencing and annotation.</title>
        <authorList>
            <consortium name="The Broad Institute Genomics Platform"/>
            <consortium name="The Broad Institute Genome Sequencing Center for Infectious Disease"/>
            <person name="Wu L."/>
            <person name="Ma J."/>
        </authorList>
    </citation>
    <scope>NUCLEOTIDE SEQUENCE [LARGE SCALE GENOMIC DNA]</scope>
    <source>
        <strain evidence="5">CCM 8897</strain>
    </source>
</reference>
<evidence type="ECO:0000256" key="1">
    <source>
        <dbReference type="ARBA" id="ARBA00023125"/>
    </source>
</evidence>
<keyword evidence="2" id="KW-0812">Transmembrane</keyword>
<dbReference type="EMBL" id="JBHSSM010000007">
    <property type="protein sequence ID" value="MFC6314467.1"/>
    <property type="molecule type" value="Genomic_DNA"/>
</dbReference>
<dbReference type="RefSeq" id="WP_125601467.1">
    <property type="nucleotide sequence ID" value="NZ_JBHSSM010000007.1"/>
</dbReference>
<feature type="domain" description="HTH cro/C1-type" evidence="3">
    <location>
        <begin position="8"/>
        <end position="62"/>
    </location>
</feature>
<keyword evidence="2" id="KW-0472">Membrane</keyword>
<dbReference type="CDD" id="cd00093">
    <property type="entry name" value="HTH_XRE"/>
    <property type="match status" value="1"/>
</dbReference>
<dbReference type="SMART" id="SM00530">
    <property type="entry name" value="HTH_XRE"/>
    <property type="match status" value="1"/>
</dbReference>
<name>A0ABW1UNM7_9LACO</name>
<dbReference type="Gene3D" id="1.10.260.40">
    <property type="entry name" value="lambda repressor-like DNA-binding domains"/>
    <property type="match status" value="1"/>
</dbReference>
<dbReference type="InterPro" id="IPR010982">
    <property type="entry name" value="Lambda_DNA-bd_dom_sf"/>
</dbReference>
<comment type="caution">
    <text evidence="4">The sequence shown here is derived from an EMBL/GenBank/DDBJ whole genome shotgun (WGS) entry which is preliminary data.</text>
</comment>
<keyword evidence="1" id="KW-0238">DNA-binding</keyword>
<proteinExistence type="predicted"/>
<accession>A0ABW1UNM7</accession>
<dbReference type="Proteomes" id="UP001596310">
    <property type="component" value="Unassembled WGS sequence"/>
</dbReference>
<dbReference type="SUPFAM" id="SSF47413">
    <property type="entry name" value="lambda repressor-like DNA-binding domains"/>
    <property type="match status" value="1"/>
</dbReference>
<evidence type="ECO:0000313" key="4">
    <source>
        <dbReference type="EMBL" id="MFC6314467.1"/>
    </source>
</evidence>
<dbReference type="PANTHER" id="PTHR46558">
    <property type="entry name" value="TRACRIPTIONAL REGULATORY PROTEIN-RELATED-RELATED"/>
    <property type="match status" value="1"/>
</dbReference>
<keyword evidence="5" id="KW-1185">Reference proteome</keyword>
<dbReference type="PROSITE" id="PS50943">
    <property type="entry name" value="HTH_CROC1"/>
    <property type="match status" value="1"/>
</dbReference>
<sequence length="215" mass="24537">MTTFGENLKQVRHLHHLTQVELADQLNISRSAISSWEVGRSYPDLDMLVSLSRVLQISVDQLIKEAPVMVATISREQHNNRKRKLALRIIIPVFFALSVFTAYLVYQDVDAVNRFFSPNWSAGLTIKKRQANVWTTVVWDQGSLVKGSIFRKSTLTNHVASTSQVRVRLVDRNGQALGKSFSLKPGQQRKLNVKSRQVFRVKVKLPQGRYILNCH</sequence>
<dbReference type="Pfam" id="PF01381">
    <property type="entry name" value="HTH_3"/>
    <property type="match status" value="1"/>
</dbReference>
<dbReference type="InterPro" id="IPR001387">
    <property type="entry name" value="Cro/C1-type_HTH"/>
</dbReference>
<organism evidence="4 5">
    <name type="scientific">Lapidilactobacillus achengensis</name>
    <dbReference type="NCBI Taxonomy" id="2486000"/>
    <lineage>
        <taxon>Bacteria</taxon>
        <taxon>Bacillati</taxon>
        <taxon>Bacillota</taxon>
        <taxon>Bacilli</taxon>
        <taxon>Lactobacillales</taxon>
        <taxon>Lactobacillaceae</taxon>
        <taxon>Lapidilactobacillus</taxon>
    </lineage>
</organism>
<evidence type="ECO:0000256" key="2">
    <source>
        <dbReference type="SAM" id="Phobius"/>
    </source>
</evidence>
<protein>
    <submittedName>
        <fullName evidence="4">Helix-turn-helix domain-containing protein</fullName>
    </submittedName>
</protein>
<keyword evidence="2" id="KW-1133">Transmembrane helix</keyword>
<gene>
    <name evidence="4" type="ORF">ACFQHW_02660</name>
</gene>
<evidence type="ECO:0000259" key="3">
    <source>
        <dbReference type="PROSITE" id="PS50943"/>
    </source>
</evidence>
<feature type="transmembrane region" description="Helical" evidence="2">
    <location>
        <begin position="85"/>
        <end position="106"/>
    </location>
</feature>
<dbReference type="PANTHER" id="PTHR46558:SF4">
    <property type="entry name" value="DNA-BIDING PHAGE PROTEIN"/>
    <property type="match status" value="1"/>
</dbReference>
<evidence type="ECO:0000313" key="5">
    <source>
        <dbReference type="Proteomes" id="UP001596310"/>
    </source>
</evidence>